<reference evidence="2" key="1">
    <citation type="submission" date="2019-08" db="EMBL/GenBank/DDBJ databases">
        <authorList>
            <person name="Liu F."/>
        </authorList>
    </citation>
    <scope>NUCLEOTIDE SEQUENCE [LARGE SCALE GENOMIC DNA]</scope>
    <source>
        <strain evidence="2">PA1801</strain>
        <tissue evidence="2">Leaf</tissue>
    </source>
</reference>
<feature type="transmembrane region" description="Helical" evidence="1">
    <location>
        <begin position="233"/>
        <end position="256"/>
    </location>
</feature>
<organism evidence="2 3">
    <name type="scientific">Gossypium australe</name>
    <dbReference type="NCBI Taxonomy" id="47621"/>
    <lineage>
        <taxon>Eukaryota</taxon>
        <taxon>Viridiplantae</taxon>
        <taxon>Streptophyta</taxon>
        <taxon>Embryophyta</taxon>
        <taxon>Tracheophyta</taxon>
        <taxon>Spermatophyta</taxon>
        <taxon>Magnoliopsida</taxon>
        <taxon>eudicotyledons</taxon>
        <taxon>Gunneridae</taxon>
        <taxon>Pentapetalae</taxon>
        <taxon>rosids</taxon>
        <taxon>malvids</taxon>
        <taxon>Malvales</taxon>
        <taxon>Malvaceae</taxon>
        <taxon>Malvoideae</taxon>
        <taxon>Gossypium</taxon>
    </lineage>
</organism>
<name>A0A5B6W254_9ROSI</name>
<keyword evidence="1" id="KW-0472">Membrane</keyword>
<gene>
    <name evidence="2" type="ORF">EPI10_025407</name>
</gene>
<accession>A0A5B6W254</accession>
<comment type="caution">
    <text evidence="2">The sequence shown here is derived from an EMBL/GenBank/DDBJ whole genome shotgun (WGS) entry which is preliminary data.</text>
</comment>
<protein>
    <submittedName>
        <fullName evidence="2">Translation initiation factor IF-2</fullName>
    </submittedName>
</protein>
<dbReference type="GO" id="GO:0003743">
    <property type="term" value="F:translation initiation factor activity"/>
    <property type="evidence" value="ECO:0007669"/>
    <property type="project" value="UniProtKB-KW"/>
</dbReference>
<dbReference type="Pfam" id="PF13301">
    <property type="entry name" value="DUF4079"/>
    <property type="match status" value="2"/>
</dbReference>
<dbReference type="Proteomes" id="UP000325315">
    <property type="component" value="Unassembled WGS sequence"/>
</dbReference>
<evidence type="ECO:0000256" key="1">
    <source>
        <dbReference type="SAM" id="Phobius"/>
    </source>
</evidence>
<evidence type="ECO:0000313" key="3">
    <source>
        <dbReference type="Proteomes" id="UP000325315"/>
    </source>
</evidence>
<feature type="transmembrane region" description="Helical" evidence="1">
    <location>
        <begin position="286"/>
        <end position="310"/>
    </location>
</feature>
<feature type="transmembrane region" description="Helical" evidence="1">
    <location>
        <begin position="322"/>
        <end position="340"/>
    </location>
</feature>
<proteinExistence type="predicted"/>
<evidence type="ECO:0000313" key="2">
    <source>
        <dbReference type="EMBL" id="KAA3475192.1"/>
    </source>
</evidence>
<keyword evidence="1" id="KW-1133">Transmembrane helix</keyword>
<dbReference type="GO" id="GO:0009534">
    <property type="term" value="C:chloroplast thylakoid"/>
    <property type="evidence" value="ECO:0007669"/>
    <property type="project" value="TreeGrafter"/>
</dbReference>
<keyword evidence="2" id="KW-0648">Protein biosynthesis</keyword>
<dbReference type="OrthoDB" id="4914at2759"/>
<keyword evidence="3" id="KW-1185">Reference proteome</keyword>
<keyword evidence="1" id="KW-0812">Transmembrane</keyword>
<dbReference type="InterPro" id="IPR025067">
    <property type="entry name" value="DUF4079"/>
</dbReference>
<keyword evidence="2" id="KW-0396">Initiation factor</keyword>
<dbReference type="AlphaFoldDB" id="A0A5B6W254"/>
<dbReference type="PANTHER" id="PTHR34679">
    <property type="match status" value="1"/>
</dbReference>
<dbReference type="PANTHER" id="PTHR34679:SF2">
    <property type="entry name" value="OS02G0122500 PROTEIN"/>
    <property type="match status" value="1"/>
</dbReference>
<sequence length="356" mass="39345">MATTLSLLKSPLLPQKPHLLQSKLPLLSNPTKQFICNESFNPPKLFAETVHHLKSASLPLTTLAFPFLFDAKDALAVGGEFGILEGRSFALVHPIVMGGLFFYTLWAGYLGWQWRRVRTIQNEINELKKQVKPTPVTPEGKPVEAAPSPVELEIQKLSEHNSYTVLTLYVKANRDDHDLAKLGHQQTFNFANVRICGRQCIIAMPCTCETICSFVIFQERKELLKGSYRDRHFNAGSILLGFGVLEAVGGGVNTWFRTGKLFPGPHLFAGAGTPFDSGFALTKYEMTPPCCLGVCFAAITVLWAAAAALVPAMQKGSETARSLHIALNAVNVILFIWQIPTGIDIVFKVFQFTNWP</sequence>
<dbReference type="EMBL" id="SMMG02000005">
    <property type="protein sequence ID" value="KAA3475192.1"/>
    <property type="molecule type" value="Genomic_DNA"/>
</dbReference>
<feature type="transmembrane region" description="Helical" evidence="1">
    <location>
        <begin position="91"/>
        <end position="112"/>
    </location>
</feature>